<reference evidence="1 2" key="1">
    <citation type="submission" date="2021-08" db="EMBL/GenBank/DDBJ databases">
        <authorList>
            <person name="Tuo L."/>
        </authorList>
    </citation>
    <scope>NUCLEOTIDE SEQUENCE [LARGE SCALE GENOMIC DNA]</scope>
    <source>
        <strain evidence="1 2">JCM 31229</strain>
    </source>
</reference>
<dbReference type="PROSITE" id="PS51257">
    <property type="entry name" value="PROKAR_LIPOPROTEIN"/>
    <property type="match status" value="1"/>
</dbReference>
<dbReference type="RefSeq" id="WP_222990333.1">
    <property type="nucleotide sequence ID" value="NZ_JAINVV010000005.1"/>
</dbReference>
<accession>A0ABS7PRC0</accession>
<dbReference type="Proteomes" id="UP000706039">
    <property type="component" value="Unassembled WGS sequence"/>
</dbReference>
<evidence type="ECO:0000313" key="2">
    <source>
        <dbReference type="Proteomes" id="UP000706039"/>
    </source>
</evidence>
<dbReference type="InterPro" id="IPR036691">
    <property type="entry name" value="Endo/exonu/phosph_ase_sf"/>
</dbReference>
<keyword evidence="1" id="KW-0255">Endonuclease</keyword>
<keyword evidence="1" id="KW-0540">Nuclease</keyword>
<dbReference type="GO" id="GO:0004519">
    <property type="term" value="F:endonuclease activity"/>
    <property type="evidence" value="ECO:0007669"/>
    <property type="project" value="UniProtKB-KW"/>
</dbReference>
<dbReference type="SUPFAM" id="SSF56219">
    <property type="entry name" value="DNase I-like"/>
    <property type="match status" value="1"/>
</dbReference>
<organism evidence="1 2">
    <name type="scientific">Sphingomonas colocasiae</name>
    <dbReference type="NCBI Taxonomy" id="1848973"/>
    <lineage>
        <taxon>Bacteria</taxon>
        <taxon>Pseudomonadati</taxon>
        <taxon>Pseudomonadota</taxon>
        <taxon>Alphaproteobacteria</taxon>
        <taxon>Sphingomonadales</taxon>
        <taxon>Sphingomonadaceae</taxon>
        <taxon>Sphingomonas</taxon>
    </lineage>
</organism>
<comment type="caution">
    <text evidence="1">The sequence shown here is derived from an EMBL/GenBank/DDBJ whole genome shotgun (WGS) entry which is preliminary data.</text>
</comment>
<gene>
    <name evidence="1" type="ORF">K7G82_12995</name>
</gene>
<dbReference type="Gene3D" id="3.60.10.10">
    <property type="entry name" value="Endonuclease/exonuclease/phosphatase"/>
    <property type="match status" value="1"/>
</dbReference>
<keyword evidence="1" id="KW-0378">Hydrolase</keyword>
<name>A0ABS7PRC0_9SPHN</name>
<protein>
    <submittedName>
        <fullName evidence="1">Endonuclease</fullName>
    </submittedName>
</protein>
<evidence type="ECO:0000313" key="1">
    <source>
        <dbReference type="EMBL" id="MBY8823215.1"/>
    </source>
</evidence>
<proteinExistence type="predicted"/>
<keyword evidence="2" id="KW-1185">Reference proteome</keyword>
<sequence length="295" mass="31605">MRCAVIGLCLALAACASVPERVAGDARPLRLASWNLEFLAERDGEGCAPRVAADYVAMRRIADGLDADVIAFQEAENEVAAARVFDPARYVIVMETRAGAPRGSCGGRHPDKTLIRQAVGFAVRKDLAFERHPDLAALSLGDPQLRSGVDITVRPRGAAPIRLLGLHLKSGCFSGSDARACPVLLRQVPALEAWIDTAAKGPVRFAVLGDWNRRLALAGDSVWREIDDAEPANADLRLADDGVPPGCDPRYDSFIDHIVLDRRAGAAMTGFAETRYAAGEKHYSDHCPVSVTLAG</sequence>
<dbReference type="EMBL" id="JAINVV010000005">
    <property type="protein sequence ID" value="MBY8823215.1"/>
    <property type="molecule type" value="Genomic_DNA"/>
</dbReference>